<evidence type="ECO:0000256" key="1">
    <source>
        <dbReference type="ARBA" id="ARBA00023015"/>
    </source>
</evidence>
<dbReference type="Pfam" id="PF00356">
    <property type="entry name" value="LacI"/>
    <property type="match status" value="1"/>
</dbReference>
<dbReference type="PANTHER" id="PTHR30146">
    <property type="entry name" value="LACI-RELATED TRANSCRIPTIONAL REPRESSOR"/>
    <property type="match status" value="1"/>
</dbReference>
<gene>
    <name evidence="5" type="ORF">Pa4123_06740</name>
</gene>
<dbReference type="EMBL" id="BSDI01000002">
    <property type="protein sequence ID" value="GLH95402.1"/>
    <property type="molecule type" value="Genomic_DNA"/>
</dbReference>
<sequence length="363" mass="38489">MIVIDLIEATSYTAAVAERIVEGQRRGRRRGELTIATIARLAGVSKPTVSKVLNGRTGVAVETRQRVEALLREHGYRRPDAVLPAATLEVMFHGLESNQAIKIMRGVDGVARNHQLAVGFTEVDDEGTSQGRPWTEWVLARRPIGVIAVYPNITPSQHAQLAASAIPLVALDPTGQPVHPTPSVGATNWSGGVAAARHLLELGHRRIAVISGPAQYLGARARLEGCRAALDAAGAPLDPRLVRVGAFSFGAGRDFGRELLCLPNPPTAVLCGNDLQALGVYTAAAELGLRIPQELSVVGFDDIATTNWCWPPMTTVRQPFTEMGAAAASMVVALAAGEALSQPRTELATTLVVRDSTAPPSRP</sequence>
<feature type="domain" description="HTH lacI-type" evidence="4">
    <location>
        <begin position="33"/>
        <end position="88"/>
    </location>
</feature>
<dbReference type="Pfam" id="PF13377">
    <property type="entry name" value="Peripla_BP_3"/>
    <property type="match status" value="1"/>
</dbReference>
<protein>
    <submittedName>
        <fullName evidence="5">Transcriptional regulator</fullName>
    </submittedName>
</protein>
<dbReference type="SUPFAM" id="SSF47413">
    <property type="entry name" value="lambda repressor-like DNA-binding domains"/>
    <property type="match status" value="1"/>
</dbReference>
<dbReference type="InterPro" id="IPR010982">
    <property type="entry name" value="Lambda_DNA-bd_dom_sf"/>
</dbReference>
<name>A0ABQ5QMC6_9ACTN</name>
<dbReference type="Proteomes" id="UP001144280">
    <property type="component" value="Unassembled WGS sequence"/>
</dbReference>
<evidence type="ECO:0000313" key="6">
    <source>
        <dbReference type="Proteomes" id="UP001144280"/>
    </source>
</evidence>
<comment type="caution">
    <text evidence="5">The sequence shown here is derived from an EMBL/GenBank/DDBJ whole genome shotgun (WGS) entry which is preliminary data.</text>
</comment>
<proteinExistence type="predicted"/>
<dbReference type="SUPFAM" id="SSF53822">
    <property type="entry name" value="Periplasmic binding protein-like I"/>
    <property type="match status" value="1"/>
</dbReference>
<evidence type="ECO:0000313" key="5">
    <source>
        <dbReference type="EMBL" id="GLH95402.1"/>
    </source>
</evidence>
<dbReference type="CDD" id="cd01392">
    <property type="entry name" value="HTH_LacI"/>
    <property type="match status" value="1"/>
</dbReference>
<keyword evidence="1" id="KW-0805">Transcription regulation</keyword>
<evidence type="ECO:0000256" key="2">
    <source>
        <dbReference type="ARBA" id="ARBA00023125"/>
    </source>
</evidence>
<dbReference type="Gene3D" id="1.10.260.40">
    <property type="entry name" value="lambda repressor-like DNA-binding domains"/>
    <property type="match status" value="1"/>
</dbReference>
<keyword evidence="6" id="KW-1185">Reference proteome</keyword>
<dbReference type="PANTHER" id="PTHR30146:SF153">
    <property type="entry name" value="LACTOSE OPERON REPRESSOR"/>
    <property type="match status" value="1"/>
</dbReference>
<dbReference type="Gene3D" id="3.40.50.2300">
    <property type="match status" value="2"/>
</dbReference>
<dbReference type="PROSITE" id="PS50932">
    <property type="entry name" value="HTH_LACI_2"/>
    <property type="match status" value="1"/>
</dbReference>
<accession>A0ABQ5QMC6</accession>
<reference evidence="5" key="1">
    <citation type="submission" date="2022-12" db="EMBL/GenBank/DDBJ databases">
        <title>New Phytohabitans aurantiacus sp. RD004123 nov., an actinomycete isolated from soil.</title>
        <authorList>
            <person name="Triningsih D.W."/>
            <person name="Harunari E."/>
            <person name="Igarashi Y."/>
        </authorList>
    </citation>
    <scope>NUCLEOTIDE SEQUENCE</scope>
    <source>
        <strain evidence="5">RD004123</strain>
    </source>
</reference>
<keyword evidence="3" id="KW-0804">Transcription</keyword>
<keyword evidence="2" id="KW-0238">DNA-binding</keyword>
<dbReference type="SMART" id="SM00354">
    <property type="entry name" value="HTH_LACI"/>
    <property type="match status" value="1"/>
</dbReference>
<dbReference type="InterPro" id="IPR028082">
    <property type="entry name" value="Peripla_BP_I"/>
</dbReference>
<organism evidence="5 6">
    <name type="scientific">Phytohabitans aurantiacus</name>
    <dbReference type="NCBI Taxonomy" id="3016789"/>
    <lineage>
        <taxon>Bacteria</taxon>
        <taxon>Bacillati</taxon>
        <taxon>Actinomycetota</taxon>
        <taxon>Actinomycetes</taxon>
        <taxon>Micromonosporales</taxon>
        <taxon>Micromonosporaceae</taxon>
    </lineage>
</organism>
<dbReference type="InterPro" id="IPR046335">
    <property type="entry name" value="LacI/GalR-like_sensor"/>
</dbReference>
<evidence type="ECO:0000259" key="4">
    <source>
        <dbReference type="PROSITE" id="PS50932"/>
    </source>
</evidence>
<dbReference type="InterPro" id="IPR000843">
    <property type="entry name" value="HTH_LacI"/>
</dbReference>
<evidence type="ECO:0000256" key="3">
    <source>
        <dbReference type="ARBA" id="ARBA00023163"/>
    </source>
</evidence>